<dbReference type="AlphaFoldDB" id="A0AA48H5C3"/>
<evidence type="ECO:0000256" key="3">
    <source>
        <dbReference type="ARBA" id="ARBA00022519"/>
    </source>
</evidence>
<evidence type="ECO:0000256" key="2">
    <source>
        <dbReference type="ARBA" id="ARBA00022475"/>
    </source>
</evidence>
<feature type="region of interest" description="Disordered" evidence="7">
    <location>
        <begin position="293"/>
        <end position="315"/>
    </location>
</feature>
<protein>
    <submittedName>
        <fullName evidence="8">Lipid A biosynthesis lauroyl acyltransferase</fullName>
    </submittedName>
</protein>
<reference evidence="8 9" key="1">
    <citation type="submission" date="2023-01" db="EMBL/GenBank/DDBJ databases">
        <title>Complete genome sequence of Roseicyclus marinus strain Dej080120_10.</title>
        <authorList>
            <person name="Ueki S."/>
            <person name="Maruyama F."/>
        </authorList>
    </citation>
    <scope>NUCLEOTIDE SEQUENCE [LARGE SCALE GENOMIC DNA]</scope>
    <source>
        <strain evidence="8 9">Dej080120_10</strain>
    </source>
</reference>
<dbReference type="Proteomes" id="UP001337723">
    <property type="component" value="Chromosome"/>
</dbReference>
<keyword evidence="5" id="KW-0472">Membrane</keyword>
<dbReference type="KEGG" id="rmai:MACH21_19190"/>
<dbReference type="GO" id="GO:0016746">
    <property type="term" value="F:acyltransferase activity"/>
    <property type="evidence" value="ECO:0007669"/>
    <property type="project" value="UniProtKB-KW"/>
</dbReference>
<evidence type="ECO:0000256" key="4">
    <source>
        <dbReference type="ARBA" id="ARBA00022679"/>
    </source>
</evidence>
<dbReference type="PANTHER" id="PTHR30606:SF10">
    <property type="entry name" value="PHOSPHATIDYLINOSITOL MANNOSIDE ACYLTRANSFERASE"/>
    <property type="match status" value="1"/>
</dbReference>
<organism evidence="8 9">
    <name type="scientific">Roseicyclus marinus</name>
    <dbReference type="NCBI Taxonomy" id="2161673"/>
    <lineage>
        <taxon>Bacteria</taxon>
        <taxon>Pseudomonadati</taxon>
        <taxon>Pseudomonadota</taxon>
        <taxon>Alphaproteobacteria</taxon>
        <taxon>Rhodobacterales</taxon>
        <taxon>Roseobacteraceae</taxon>
        <taxon>Roseicyclus</taxon>
    </lineage>
</organism>
<dbReference type="RefSeq" id="WP_338271556.1">
    <property type="nucleotide sequence ID" value="NZ_AP027266.1"/>
</dbReference>
<dbReference type="EMBL" id="AP027266">
    <property type="protein sequence ID" value="BDW85742.1"/>
    <property type="molecule type" value="Genomic_DNA"/>
</dbReference>
<keyword evidence="3" id="KW-0997">Cell inner membrane</keyword>
<evidence type="ECO:0000256" key="7">
    <source>
        <dbReference type="SAM" id="MobiDB-lite"/>
    </source>
</evidence>
<accession>A0AA48H5C3</accession>
<evidence type="ECO:0000256" key="5">
    <source>
        <dbReference type="ARBA" id="ARBA00023136"/>
    </source>
</evidence>
<evidence type="ECO:0000256" key="6">
    <source>
        <dbReference type="ARBA" id="ARBA00023315"/>
    </source>
</evidence>
<evidence type="ECO:0000313" key="8">
    <source>
        <dbReference type="EMBL" id="BDW85742.1"/>
    </source>
</evidence>
<proteinExistence type="predicted"/>
<dbReference type="CDD" id="cd07984">
    <property type="entry name" value="LPLAT_LABLAT-like"/>
    <property type="match status" value="1"/>
</dbReference>
<dbReference type="InterPro" id="IPR004960">
    <property type="entry name" value="LipA_acyltrans"/>
</dbReference>
<sequence length="315" mass="35325">MPKPRRLWLDWSVDRAARGLLWLAFRLPYETRVPMMGGIFRSLGGVSGYRARAEDQLAYIHPDMPAPERRRIARAVLDNFGRVLIENYSTADQLDRAQRWQPQGPGWDACEAARQAGRPILFVSGHFGNYQAARAAMNVRGYEMGGLYRLMNNPYANAHYVASVEGVGGKAFARDRRGLAGFVKVLRDGGQGAMLIDQYFAGGTRLDFLGKRAPTALSAGEMALKYDALLVPIYAERQQNGVDFDVAVEAPIPHSDPRTMTQALNDSLSARVSARPDQWFWVHRRWKPARQAKYFAPEDDDLPEVDSQPVDDRTA</sequence>
<dbReference type="Pfam" id="PF03279">
    <property type="entry name" value="Lip_A_acyltrans"/>
    <property type="match status" value="1"/>
</dbReference>
<dbReference type="PANTHER" id="PTHR30606">
    <property type="entry name" value="LIPID A BIOSYNTHESIS LAUROYL ACYLTRANSFERASE"/>
    <property type="match status" value="1"/>
</dbReference>
<name>A0AA48H5C3_9RHOB</name>
<keyword evidence="2" id="KW-1003">Cell membrane</keyword>
<dbReference type="GO" id="GO:0005886">
    <property type="term" value="C:plasma membrane"/>
    <property type="evidence" value="ECO:0007669"/>
    <property type="project" value="UniProtKB-SubCell"/>
</dbReference>
<evidence type="ECO:0000313" key="9">
    <source>
        <dbReference type="Proteomes" id="UP001337723"/>
    </source>
</evidence>
<evidence type="ECO:0000256" key="1">
    <source>
        <dbReference type="ARBA" id="ARBA00004533"/>
    </source>
</evidence>
<keyword evidence="6 8" id="KW-0012">Acyltransferase</keyword>
<keyword evidence="4" id="KW-0808">Transferase</keyword>
<dbReference type="GO" id="GO:0009247">
    <property type="term" value="P:glycolipid biosynthetic process"/>
    <property type="evidence" value="ECO:0007669"/>
    <property type="project" value="UniProtKB-ARBA"/>
</dbReference>
<gene>
    <name evidence="8" type="ORF">MACH21_19190</name>
</gene>
<keyword evidence="9" id="KW-1185">Reference proteome</keyword>
<comment type="subcellular location">
    <subcellularLocation>
        <location evidence="1">Cell inner membrane</location>
    </subcellularLocation>
</comment>